<gene>
    <name evidence="1" type="ORF">HZY91_10705</name>
</gene>
<dbReference type="EMBL" id="JACBXQ010000008">
    <property type="protein sequence ID" value="MBG9987335.1"/>
    <property type="molecule type" value="Genomic_DNA"/>
</dbReference>
<name>A0ABS0LT51_9LACT</name>
<evidence type="ECO:0000313" key="2">
    <source>
        <dbReference type="Proteomes" id="UP000721415"/>
    </source>
</evidence>
<evidence type="ECO:0008006" key="3">
    <source>
        <dbReference type="Google" id="ProtNLM"/>
    </source>
</evidence>
<evidence type="ECO:0000313" key="1">
    <source>
        <dbReference type="EMBL" id="MBG9987335.1"/>
    </source>
</evidence>
<organism evidence="1 2">
    <name type="scientific">Facklamia lactis</name>
    <dbReference type="NCBI Taxonomy" id="2749967"/>
    <lineage>
        <taxon>Bacteria</taxon>
        <taxon>Bacillati</taxon>
        <taxon>Bacillota</taxon>
        <taxon>Bacilli</taxon>
        <taxon>Lactobacillales</taxon>
        <taxon>Aerococcaceae</taxon>
        <taxon>Facklamia</taxon>
    </lineage>
</organism>
<protein>
    <recommendedName>
        <fullName evidence="3">IrrE N-terminal-like domain-containing protein</fullName>
    </recommendedName>
</protein>
<dbReference type="RefSeq" id="WP_197116258.1">
    <property type="nucleotide sequence ID" value="NZ_JACBXQ010000008.1"/>
</dbReference>
<reference evidence="1 2" key="1">
    <citation type="submission" date="2020-07" db="EMBL/GenBank/DDBJ databases">
        <title>Facklamia lactis sp. nov., isolated from raw milk.</title>
        <authorList>
            <person name="Doll E.V."/>
            <person name="Huptas C."/>
            <person name="Staib L."/>
            <person name="Wenning M."/>
            <person name="Scherer S."/>
        </authorList>
    </citation>
    <scope>NUCLEOTIDE SEQUENCE [LARGE SCALE GENOMIC DNA]</scope>
    <source>
        <strain evidence="1 2">DSM 111018</strain>
    </source>
</reference>
<accession>A0ABS0LT51</accession>
<proteinExistence type="predicted"/>
<sequence>MALKRNKMHSIQEEKESVALLKSLGHIVSSFYEIELNSEEIVDFPISLPNIKIEVSLEENILIQNIKLNKQLLKYKFDYLTWRKKHNFQSLNLEPSFCNMRYQNPNNEIDISIFINEQNRLENNSIYYLILDKIIYTIKHNIKYPSKSIDGYKCIHCPMINQSYILINEIDNQYHLFYLLHEIGHVIVNFLMVETSIIFSIEEEEYWAHYFECTLINTFYKKEAKKYEYFLYSLLEENKAITNYQIELFKYPEKYEKYENKMELYKRNVVEYNLTDEDSINYNYVFEFIDAPFYSASYIMGQENAINHILKDTLIEGVLKFTSIFDK</sequence>
<dbReference type="Proteomes" id="UP000721415">
    <property type="component" value="Unassembled WGS sequence"/>
</dbReference>
<comment type="caution">
    <text evidence="1">The sequence shown here is derived from an EMBL/GenBank/DDBJ whole genome shotgun (WGS) entry which is preliminary data.</text>
</comment>
<keyword evidence="2" id="KW-1185">Reference proteome</keyword>